<evidence type="ECO:0000313" key="1">
    <source>
        <dbReference type="EMBL" id="RKP58017.1"/>
    </source>
</evidence>
<sequence length="76" mass="8995">MNQRNKKIRLAKFYGYVSDPLITTVVLRLRGTELRQTIADDRMFLFLWNDAEKNYVWLSIQGLDNAGNVLYEQELQ</sequence>
<dbReference type="EMBL" id="RBZM01000001">
    <property type="protein sequence ID" value="RKP58017.1"/>
    <property type="molecule type" value="Genomic_DNA"/>
</dbReference>
<evidence type="ECO:0000313" key="2">
    <source>
        <dbReference type="Proteomes" id="UP000282076"/>
    </source>
</evidence>
<accession>A0A494Y5P6</accession>
<proteinExistence type="predicted"/>
<reference evidence="1 2" key="1">
    <citation type="submission" date="2018-10" db="EMBL/GenBank/DDBJ databases">
        <title>Cohnella sp. M2MS4P-1, whole genome shotgun sequence.</title>
        <authorList>
            <person name="Tuo L."/>
        </authorList>
    </citation>
    <scope>NUCLEOTIDE SEQUENCE [LARGE SCALE GENOMIC DNA]</scope>
    <source>
        <strain evidence="1 2">M2MS4P-1</strain>
    </source>
</reference>
<protein>
    <submittedName>
        <fullName evidence="1">Uncharacterized protein</fullName>
    </submittedName>
</protein>
<dbReference type="RefSeq" id="WP_120973721.1">
    <property type="nucleotide sequence ID" value="NZ_RBZM01000001.1"/>
</dbReference>
<organism evidence="1 2">
    <name type="scientific">Cohnella endophytica</name>
    <dbReference type="NCBI Taxonomy" id="2419778"/>
    <lineage>
        <taxon>Bacteria</taxon>
        <taxon>Bacillati</taxon>
        <taxon>Bacillota</taxon>
        <taxon>Bacilli</taxon>
        <taxon>Bacillales</taxon>
        <taxon>Paenibacillaceae</taxon>
        <taxon>Cohnella</taxon>
    </lineage>
</organism>
<keyword evidence="2" id="KW-1185">Reference proteome</keyword>
<dbReference type="Proteomes" id="UP000282076">
    <property type="component" value="Unassembled WGS sequence"/>
</dbReference>
<name>A0A494Y5P6_9BACL</name>
<dbReference type="OrthoDB" id="1805863at2"/>
<gene>
    <name evidence="1" type="ORF">D7Z26_00450</name>
</gene>
<comment type="caution">
    <text evidence="1">The sequence shown here is derived from an EMBL/GenBank/DDBJ whole genome shotgun (WGS) entry which is preliminary data.</text>
</comment>
<dbReference type="AlphaFoldDB" id="A0A494Y5P6"/>